<name>A0ABR5CZ68_9HYPH</name>
<accession>A0ABR5CZ68</accession>
<dbReference type="EMBL" id="JWIT01000048">
    <property type="protein sequence ID" value="KJF70105.1"/>
    <property type="molecule type" value="Genomic_DNA"/>
</dbReference>
<keyword evidence="2" id="KW-0812">Transmembrane</keyword>
<evidence type="ECO:0000256" key="1">
    <source>
        <dbReference type="SAM" id="MobiDB-lite"/>
    </source>
</evidence>
<sequence length="410" mass="46074">MLNFQKKLYGLKGVFGAFLGDRRAAFAIMTALLLPLFILLIGLLFEGGRALAYYNQSKRVMALACERSTKPTRTDTPLDEVRRQGVLTTFDSMIQSTKQKVVDRDVTIDWLRTDISAQFSYGLVFADMFNLQEIKFRLSYSCEGIPPYPYDGEVIVDNKFENNLLGKERILNNGITKQTPGGCWGVYPYSELKWDGGAGPGVEMQDWSSPCCRKNHYWEGYPEDLSGEKKQQKETANDKACEIKDTVNSSKSDTKSDFSNAGGAAASLPTRYVIELDSDWGSVKSQGKKRTDANSSIFKYVELHPGFYEISVWYNGRRKELAGVADPKLTNGIAVSLQRLLPQLSEPKTIFDMSQDKSSIKWKQYRENITVDTYSMYKLTIAAAGLSDSVGGIITGFELKYIGRYGDERR</sequence>
<dbReference type="Proteomes" id="UP000032564">
    <property type="component" value="Unassembled WGS sequence"/>
</dbReference>
<evidence type="ECO:0000313" key="4">
    <source>
        <dbReference type="Proteomes" id="UP000032564"/>
    </source>
</evidence>
<evidence type="ECO:0008006" key="5">
    <source>
        <dbReference type="Google" id="ProtNLM"/>
    </source>
</evidence>
<organism evidence="3 4">
    <name type="scientific">Agrobacterium arsenijevicii</name>
    <dbReference type="NCBI Taxonomy" id="1585697"/>
    <lineage>
        <taxon>Bacteria</taxon>
        <taxon>Pseudomonadati</taxon>
        <taxon>Pseudomonadota</taxon>
        <taxon>Alphaproteobacteria</taxon>
        <taxon>Hyphomicrobiales</taxon>
        <taxon>Rhizobiaceae</taxon>
        <taxon>Rhizobium/Agrobacterium group</taxon>
        <taxon>Agrobacterium</taxon>
    </lineage>
</organism>
<proteinExistence type="predicted"/>
<keyword evidence="4" id="KW-1185">Reference proteome</keyword>
<reference evidence="3 4" key="1">
    <citation type="submission" date="2014-12" db="EMBL/GenBank/DDBJ databases">
        <authorList>
            <person name="Kuzmanovic N."/>
            <person name="Pulawska J."/>
            <person name="Obradovic A."/>
        </authorList>
    </citation>
    <scope>NUCLEOTIDE SEQUENCE [LARGE SCALE GENOMIC DNA]</scope>
    <source>
        <strain evidence="3 4">KFB 330</strain>
    </source>
</reference>
<feature type="transmembrane region" description="Helical" evidence="2">
    <location>
        <begin position="24"/>
        <end position="45"/>
    </location>
</feature>
<feature type="region of interest" description="Disordered" evidence="1">
    <location>
        <begin position="227"/>
        <end position="263"/>
    </location>
</feature>
<keyword evidence="2" id="KW-1133">Transmembrane helix</keyword>
<dbReference type="RefSeq" id="WP_045024772.1">
    <property type="nucleotide sequence ID" value="NZ_CP166104.1"/>
</dbReference>
<evidence type="ECO:0000256" key="2">
    <source>
        <dbReference type="SAM" id="Phobius"/>
    </source>
</evidence>
<evidence type="ECO:0000313" key="3">
    <source>
        <dbReference type="EMBL" id="KJF70105.1"/>
    </source>
</evidence>
<keyword evidence="2" id="KW-0472">Membrane</keyword>
<gene>
    <name evidence="3" type="ORF">RP75_28295</name>
</gene>
<protein>
    <recommendedName>
        <fullName evidence="5">Pilus assembly protein</fullName>
    </recommendedName>
</protein>
<comment type="caution">
    <text evidence="3">The sequence shown here is derived from an EMBL/GenBank/DDBJ whole genome shotgun (WGS) entry which is preliminary data.</text>
</comment>
<feature type="compositionally biased region" description="Basic and acidic residues" evidence="1">
    <location>
        <begin position="227"/>
        <end position="245"/>
    </location>
</feature>